<sequence>MLGKIKYKSILYWSLELLIIAVLLLVISQLDFILDPIIKFIGAVFVPILISGLLYYILNPMVSMLEKVKVKGHHLSRGIISLLMIILLLLVVGVTLANVVPRLMDQLTNFLHAAPDYFNQLKTWFEHEDRLAWLGTLGVTFDANTLQHGVQKYGTSIVDGMANGFGGIASSVIGYLVYLLTVPVMTFYMLSDGHKLLPLLQKWFPKRRKDMAEVAARLNETLSQYIMGQVLEMIFVGVATGVGYVLIGEKYALVLGIIAGIANIVPYLGPYIGIIPALFVAATQGAWQIFWTIVVVAIVHLIDGNIIYPRIIGAHLNIHPMTILVLLLAAGNVAGPAGMILAIPAYAIIRTLVVYLWEFFVERRQDVHRNITEAE</sequence>
<evidence type="ECO:0008006" key="11">
    <source>
        <dbReference type="Google" id="ProtNLM"/>
    </source>
</evidence>
<name>A0A0R2JKX2_9LACO</name>
<keyword evidence="3" id="KW-0813">Transport</keyword>
<dbReference type="RefSeq" id="WP_057756232.1">
    <property type="nucleotide sequence ID" value="NZ_JQBP01000007.1"/>
</dbReference>
<keyword evidence="7 8" id="KW-0472">Membrane</keyword>
<dbReference type="PANTHER" id="PTHR21716">
    <property type="entry name" value="TRANSMEMBRANE PROTEIN"/>
    <property type="match status" value="1"/>
</dbReference>
<reference evidence="9 10" key="1">
    <citation type="journal article" date="2015" name="Genome Announc.">
        <title>Expanding the biotechnology potential of lactobacilli through comparative genomics of 213 strains and associated genera.</title>
        <authorList>
            <person name="Sun Z."/>
            <person name="Harris H.M."/>
            <person name="McCann A."/>
            <person name="Guo C."/>
            <person name="Argimon S."/>
            <person name="Zhang W."/>
            <person name="Yang X."/>
            <person name="Jeffery I.B."/>
            <person name="Cooney J.C."/>
            <person name="Kagawa T.F."/>
            <person name="Liu W."/>
            <person name="Song Y."/>
            <person name="Salvetti E."/>
            <person name="Wrobel A."/>
            <person name="Rasinkangas P."/>
            <person name="Parkhill J."/>
            <person name="Rea M.C."/>
            <person name="O'Sullivan O."/>
            <person name="Ritari J."/>
            <person name="Douillard F.P."/>
            <person name="Paul Ross R."/>
            <person name="Yang R."/>
            <person name="Briner A.E."/>
            <person name="Felis G.E."/>
            <person name="de Vos W.M."/>
            <person name="Barrangou R."/>
            <person name="Klaenhammer T.R."/>
            <person name="Caufield P.W."/>
            <person name="Cui Y."/>
            <person name="Zhang H."/>
            <person name="O'Toole P.W."/>
        </authorList>
    </citation>
    <scope>NUCLEOTIDE SEQUENCE [LARGE SCALE GENOMIC DNA]</scope>
    <source>
        <strain evidence="9 10">DSM 20593</strain>
    </source>
</reference>
<evidence type="ECO:0000256" key="3">
    <source>
        <dbReference type="ARBA" id="ARBA00022448"/>
    </source>
</evidence>
<evidence type="ECO:0000256" key="4">
    <source>
        <dbReference type="ARBA" id="ARBA00022475"/>
    </source>
</evidence>
<evidence type="ECO:0000256" key="8">
    <source>
        <dbReference type="SAM" id="Phobius"/>
    </source>
</evidence>
<dbReference type="PATRIC" id="fig|1616.3.peg.1231"/>
<feature type="transmembrane region" description="Helical" evidence="8">
    <location>
        <begin position="162"/>
        <end position="190"/>
    </location>
</feature>
<feature type="transmembrane region" description="Helical" evidence="8">
    <location>
        <begin position="340"/>
        <end position="361"/>
    </location>
</feature>
<evidence type="ECO:0000256" key="6">
    <source>
        <dbReference type="ARBA" id="ARBA00022989"/>
    </source>
</evidence>
<feature type="transmembrane region" description="Helical" evidence="8">
    <location>
        <begin position="36"/>
        <end position="58"/>
    </location>
</feature>
<keyword evidence="6 8" id="KW-1133">Transmembrane helix</keyword>
<evidence type="ECO:0000256" key="5">
    <source>
        <dbReference type="ARBA" id="ARBA00022692"/>
    </source>
</evidence>
<evidence type="ECO:0000256" key="2">
    <source>
        <dbReference type="ARBA" id="ARBA00009773"/>
    </source>
</evidence>
<dbReference type="PANTHER" id="PTHR21716:SF53">
    <property type="entry name" value="PERMEASE PERM-RELATED"/>
    <property type="match status" value="1"/>
</dbReference>
<dbReference type="GO" id="GO:0005886">
    <property type="term" value="C:plasma membrane"/>
    <property type="evidence" value="ECO:0007669"/>
    <property type="project" value="UniProtKB-SubCell"/>
</dbReference>
<dbReference type="EMBL" id="JQBP01000007">
    <property type="protein sequence ID" value="KRN74692.1"/>
    <property type="molecule type" value="Genomic_DNA"/>
</dbReference>
<accession>A0A0R2JKX2</accession>
<dbReference type="OrthoDB" id="9793390at2"/>
<proteinExistence type="inferred from homology"/>
<organism evidence="9 10">
    <name type="scientific">Weissella kandleri</name>
    <dbReference type="NCBI Taxonomy" id="1616"/>
    <lineage>
        <taxon>Bacteria</taxon>
        <taxon>Bacillati</taxon>
        <taxon>Bacillota</taxon>
        <taxon>Bacilli</taxon>
        <taxon>Lactobacillales</taxon>
        <taxon>Lactobacillaceae</taxon>
        <taxon>Weissella</taxon>
    </lineage>
</organism>
<evidence type="ECO:0000256" key="1">
    <source>
        <dbReference type="ARBA" id="ARBA00004651"/>
    </source>
</evidence>
<comment type="similarity">
    <text evidence="2">Belongs to the autoinducer-2 exporter (AI-2E) (TC 2.A.86) family.</text>
</comment>
<dbReference type="GO" id="GO:0055085">
    <property type="term" value="P:transmembrane transport"/>
    <property type="evidence" value="ECO:0007669"/>
    <property type="project" value="TreeGrafter"/>
</dbReference>
<dbReference type="InterPro" id="IPR002549">
    <property type="entry name" value="AI-2E-like"/>
</dbReference>
<feature type="transmembrane region" description="Helical" evidence="8">
    <location>
        <begin position="226"/>
        <end position="247"/>
    </location>
</feature>
<protein>
    <recommendedName>
        <fullName evidence="11">Permease</fullName>
    </recommendedName>
</protein>
<gene>
    <name evidence="9" type="ORF">IV73_GL001198</name>
</gene>
<dbReference type="Pfam" id="PF01594">
    <property type="entry name" value="AI-2E_transport"/>
    <property type="match status" value="1"/>
</dbReference>
<comment type="caution">
    <text evidence="9">The sequence shown here is derived from an EMBL/GenBank/DDBJ whole genome shotgun (WGS) entry which is preliminary data.</text>
</comment>
<keyword evidence="10" id="KW-1185">Reference proteome</keyword>
<dbReference type="AlphaFoldDB" id="A0A0R2JKX2"/>
<dbReference type="Proteomes" id="UP000051655">
    <property type="component" value="Unassembled WGS sequence"/>
</dbReference>
<keyword evidence="4" id="KW-1003">Cell membrane</keyword>
<evidence type="ECO:0000313" key="10">
    <source>
        <dbReference type="Proteomes" id="UP000051655"/>
    </source>
</evidence>
<feature type="transmembrane region" description="Helical" evidence="8">
    <location>
        <begin position="254"/>
        <end position="279"/>
    </location>
</feature>
<feature type="transmembrane region" description="Helical" evidence="8">
    <location>
        <begin position="285"/>
        <end position="302"/>
    </location>
</feature>
<feature type="transmembrane region" description="Helical" evidence="8">
    <location>
        <begin position="79"/>
        <end position="100"/>
    </location>
</feature>
<dbReference type="STRING" id="1616.IV73_GL001198"/>
<comment type="subcellular location">
    <subcellularLocation>
        <location evidence="1">Cell membrane</location>
        <topology evidence="1">Multi-pass membrane protein</topology>
    </subcellularLocation>
</comment>
<evidence type="ECO:0000256" key="7">
    <source>
        <dbReference type="ARBA" id="ARBA00023136"/>
    </source>
</evidence>
<feature type="transmembrane region" description="Helical" evidence="8">
    <location>
        <begin position="314"/>
        <end position="334"/>
    </location>
</feature>
<evidence type="ECO:0000313" key="9">
    <source>
        <dbReference type="EMBL" id="KRN74692.1"/>
    </source>
</evidence>
<keyword evidence="5 8" id="KW-0812">Transmembrane</keyword>
<feature type="transmembrane region" description="Helical" evidence="8">
    <location>
        <begin position="12"/>
        <end position="30"/>
    </location>
</feature>